<dbReference type="EMBL" id="LNUW01000027">
    <property type="protein sequence ID" value="KXG86263.1"/>
    <property type="molecule type" value="Genomic_DNA"/>
</dbReference>
<dbReference type="PRINTS" id="PR00081">
    <property type="entry name" value="GDHRDH"/>
</dbReference>
<dbReference type="AlphaFoldDB" id="A0A135P4B5"/>
<dbReference type="GO" id="GO:0016491">
    <property type="term" value="F:oxidoreductase activity"/>
    <property type="evidence" value="ECO:0007669"/>
    <property type="project" value="UniProtKB-KW"/>
</dbReference>
<evidence type="ECO:0000313" key="3">
    <source>
        <dbReference type="EMBL" id="KXG86263.1"/>
    </source>
</evidence>
<keyword evidence="4" id="KW-1185">Reference proteome</keyword>
<evidence type="ECO:0000256" key="1">
    <source>
        <dbReference type="ARBA" id="ARBA00006484"/>
    </source>
</evidence>
<name>A0A135P4B5_9HYPH</name>
<keyword evidence="2" id="KW-0560">Oxidoreductase</keyword>
<protein>
    <submittedName>
        <fullName evidence="3">Gluconate 5-dehydrogenase</fullName>
    </submittedName>
</protein>
<evidence type="ECO:0000313" key="4">
    <source>
        <dbReference type="Proteomes" id="UP000070498"/>
    </source>
</evidence>
<dbReference type="NCBIfam" id="NF004778">
    <property type="entry name" value="PRK06124.1"/>
    <property type="match status" value="1"/>
</dbReference>
<evidence type="ECO:0000256" key="2">
    <source>
        <dbReference type="ARBA" id="ARBA00023002"/>
    </source>
</evidence>
<organism evidence="3 4">
    <name type="scientific">Agrobacterium bohemicum</name>
    <dbReference type="NCBI Taxonomy" id="2052828"/>
    <lineage>
        <taxon>Bacteria</taxon>
        <taxon>Pseudomonadati</taxon>
        <taxon>Pseudomonadota</taxon>
        <taxon>Alphaproteobacteria</taxon>
        <taxon>Hyphomicrobiales</taxon>
        <taxon>Rhizobiaceae</taxon>
        <taxon>Rhizobium/Agrobacterium group</taxon>
        <taxon>Agrobacterium</taxon>
    </lineage>
</organism>
<accession>A0A135P4B5</accession>
<dbReference type="InterPro" id="IPR002347">
    <property type="entry name" value="SDR_fam"/>
</dbReference>
<dbReference type="Proteomes" id="UP000070498">
    <property type="component" value="Unassembled WGS sequence"/>
</dbReference>
<comment type="caution">
    <text evidence="3">The sequence shown here is derived from an EMBL/GenBank/DDBJ whole genome shotgun (WGS) entry which is preliminary data.</text>
</comment>
<dbReference type="PROSITE" id="PS00061">
    <property type="entry name" value="ADH_SHORT"/>
    <property type="match status" value="1"/>
</dbReference>
<dbReference type="Pfam" id="PF13561">
    <property type="entry name" value="adh_short_C2"/>
    <property type="match status" value="1"/>
</dbReference>
<dbReference type="RefSeq" id="WP_067644535.1">
    <property type="nucleotide sequence ID" value="NZ_KQ961024.1"/>
</dbReference>
<dbReference type="InterPro" id="IPR036291">
    <property type="entry name" value="NAD(P)-bd_dom_sf"/>
</dbReference>
<dbReference type="InterPro" id="IPR020904">
    <property type="entry name" value="Sc_DH/Rdtase_CS"/>
</dbReference>
<dbReference type="InterPro" id="IPR050259">
    <property type="entry name" value="SDR"/>
</dbReference>
<dbReference type="SUPFAM" id="SSF51735">
    <property type="entry name" value="NAD(P)-binding Rossmann-fold domains"/>
    <property type="match status" value="1"/>
</dbReference>
<dbReference type="Gene3D" id="3.40.50.720">
    <property type="entry name" value="NAD(P)-binding Rossmann-like Domain"/>
    <property type="match status" value="1"/>
</dbReference>
<sequence length="256" mass="27108">MGILQKFSLENRTAIITGSGRGLGFEIAKAFTEAGAHVWLTGRNAETLEKSANSLREAGGKADYAAFDITDTAAGSNLVHRVMKEAGHLDILVNNVGARDRRPLCDFQDDDVLDLIRTDLTSSICLSRDAAEAMNANGYGRIITITSILGHVVKPGDAIYPVAKQGLTGLMRSIAVEYGARGITSNAIAPGMFATETNAALAEDPDMMAFAKLRVPLERWGKPDEIAGAALFLASDAASFVNGHVLTVDGGMSVRL</sequence>
<gene>
    <name evidence="3" type="ORF">ATO67_03660</name>
</gene>
<dbReference type="STRING" id="2052828.ATO67_03660"/>
<dbReference type="GO" id="GO:0032787">
    <property type="term" value="P:monocarboxylic acid metabolic process"/>
    <property type="evidence" value="ECO:0007669"/>
    <property type="project" value="UniProtKB-ARBA"/>
</dbReference>
<reference evidence="3 4" key="1">
    <citation type="submission" date="2015-11" db="EMBL/GenBank/DDBJ databases">
        <title>Draft genome sequence of Agrobacterium sp. R89-1.</title>
        <authorList>
            <person name="Zahradnik J."/>
            <person name="Kyslikova E."/>
            <person name="Palyzova A."/>
            <person name="Kyslik P."/>
        </authorList>
    </citation>
    <scope>NUCLEOTIDE SEQUENCE [LARGE SCALE GENOMIC DNA]</scope>
    <source>
        <strain evidence="3 4">R89-1</strain>
    </source>
</reference>
<dbReference type="PANTHER" id="PTHR42879:SF2">
    <property type="entry name" value="3-OXOACYL-[ACYL-CARRIER-PROTEIN] REDUCTASE FABG"/>
    <property type="match status" value="1"/>
</dbReference>
<dbReference type="PRINTS" id="PR00080">
    <property type="entry name" value="SDRFAMILY"/>
</dbReference>
<comment type="similarity">
    <text evidence="1">Belongs to the short-chain dehydrogenases/reductases (SDR) family.</text>
</comment>
<dbReference type="FunFam" id="3.40.50.720:FF:000084">
    <property type="entry name" value="Short-chain dehydrogenase reductase"/>
    <property type="match status" value="1"/>
</dbReference>
<dbReference type="PANTHER" id="PTHR42879">
    <property type="entry name" value="3-OXOACYL-(ACYL-CARRIER-PROTEIN) REDUCTASE"/>
    <property type="match status" value="1"/>
</dbReference>
<proteinExistence type="inferred from homology"/>